<feature type="compositionally biased region" description="Polar residues" evidence="1">
    <location>
        <begin position="202"/>
        <end position="224"/>
    </location>
</feature>
<proteinExistence type="predicted"/>
<feature type="signal peptide" evidence="2">
    <location>
        <begin position="1"/>
        <end position="24"/>
    </location>
</feature>
<keyword evidence="2" id="KW-0732">Signal</keyword>
<dbReference type="AlphaFoldDB" id="A0AAV1I7G8"/>
<reference evidence="3 4" key="1">
    <citation type="submission" date="2023-10" db="EMBL/GenBank/DDBJ databases">
        <authorList>
            <person name="Maclean D."/>
            <person name="Macfadyen A."/>
        </authorList>
    </citation>
    <scope>NUCLEOTIDE SEQUENCE [LARGE SCALE GENOMIC DNA]</scope>
</reference>
<feature type="compositionally biased region" description="Polar residues" evidence="1">
    <location>
        <begin position="255"/>
        <end position="265"/>
    </location>
</feature>
<feature type="region of interest" description="Disordered" evidence="1">
    <location>
        <begin position="190"/>
        <end position="265"/>
    </location>
</feature>
<gene>
    <name evidence="3" type="ORF">CVIRNUC_005664</name>
</gene>
<dbReference type="EMBL" id="CAUYUE010000007">
    <property type="protein sequence ID" value="CAK0782389.1"/>
    <property type="molecule type" value="Genomic_DNA"/>
</dbReference>
<comment type="caution">
    <text evidence="3">The sequence shown here is derived from an EMBL/GenBank/DDBJ whole genome shotgun (WGS) entry which is preliminary data.</text>
</comment>
<sequence length="314" mass="31598">MRQQLAGALILSLCLLRSTGLAAGQVNGNNIVAIQHTLATATDNPKVADTTAQTTKSSTAAAPATAAVQQQAVPSAQNVAQGIPQAAQINNALTQATSLATQIIQAAPPASSLVKQVSATPNSISLAAPAGQQITLNPEGATFAAAPDQSSMTIGNAGVRYNDPQENVVPGQVPNSNFPGSGAQVVQNAPLNEAGTGPAPKSGSSFQPLGTSLGAVTTPQQNTEAALASMGQGGHQLSSSSSQGGEQRQQSRFQNNPYFRNYNDNSQRTTSYAANVPAKASLLGGNAGANANPNAVTLTGPGGNSVSLGRKLLR</sequence>
<evidence type="ECO:0000313" key="3">
    <source>
        <dbReference type="EMBL" id="CAK0782389.1"/>
    </source>
</evidence>
<keyword evidence="4" id="KW-1185">Reference proteome</keyword>
<protein>
    <submittedName>
        <fullName evidence="3">Uncharacterized protein</fullName>
    </submittedName>
</protein>
<evidence type="ECO:0000256" key="1">
    <source>
        <dbReference type="SAM" id="MobiDB-lite"/>
    </source>
</evidence>
<feature type="compositionally biased region" description="Low complexity" evidence="1">
    <location>
        <begin position="235"/>
        <end position="254"/>
    </location>
</feature>
<evidence type="ECO:0000256" key="2">
    <source>
        <dbReference type="SAM" id="SignalP"/>
    </source>
</evidence>
<evidence type="ECO:0000313" key="4">
    <source>
        <dbReference type="Proteomes" id="UP001314263"/>
    </source>
</evidence>
<name>A0AAV1I7G8_9CHLO</name>
<feature type="chain" id="PRO_5043998886" evidence="2">
    <location>
        <begin position="25"/>
        <end position="314"/>
    </location>
</feature>
<feature type="region of interest" description="Disordered" evidence="1">
    <location>
        <begin position="294"/>
        <end position="314"/>
    </location>
</feature>
<accession>A0AAV1I7G8</accession>
<dbReference type="Proteomes" id="UP001314263">
    <property type="component" value="Unassembled WGS sequence"/>
</dbReference>
<organism evidence="3 4">
    <name type="scientific">Coccomyxa viridis</name>
    <dbReference type="NCBI Taxonomy" id="1274662"/>
    <lineage>
        <taxon>Eukaryota</taxon>
        <taxon>Viridiplantae</taxon>
        <taxon>Chlorophyta</taxon>
        <taxon>core chlorophytes</taxon>
        <taxon>Trebouxiophyceae</taxon>
        <taxon>Trebouxiophyceae incertae sedis</taxon>
        <taxon>Coccomyxaceae</taxon>
        <taxon>Coccomyxa</taxon>
    </lineage>
</organism>